<dbReference type="Gene3D" id="3.60.21.10">
    <property type="match status" value="1"/>
</dbReference>
<organism evidence="3">
    <name type="scientific">Neisseria gonorrhoeae</name>
    <dbReference type="NCBI Taxonomy" id="485"/>
    <lineage>
        <taxon>Bacteria</taxon>
        <taxon>Pseudomonadati</taxon>
        <taxon>Pseudomonadota</taxon>
        <taxon>Betaproteobacteria</taxon>
        <taxon>Neisseriales</taxon>
        <taxon>Neisseriaceae</taxon>
        <taxon>Neisseria</taxon>
    </lineage>
</organism>
<proteinExistence type="predicted"/>
<dbReference type="Pfam" id="PF00149">
    <property type="entry name" value="Metallophos"/>
    <property type="match status" value="1"/>
</dbReference>
<evidence type="ECO:0000313" key="3">
    <source>
        <dbReference type="EMBL" id="SUA24544.1"/>
    </source>
</evidence>
<dbReference type="PANTHER" id="PTHR40942:SF4">
    <property type="entry name" value="CYTOCHROME C5"/>
    <property type="match status" value="1"/>
</dbReference>
<dbReference type="AlphaFoldDB" id="A0A378W246"/>
<accession>A0A378W246</accession>
<keyword evidence="3" id="KW-0378">Hydrolase</keyword>
<evidence type="ECO:0000259" key="2">
    <source>
        <dbReference type="Pfam" id="PF00149"/>
    </source>
</evidence>
<dbReference type="InterPro" id="IPR004843">
    <property type="entry name" value="Calcineurin-like_PHP"/>
</dbReference>
<dbReference type="PANTHER" id="PTHR40942">
    <property type="match status" value="1"/>
</dbReference>
<feature type="region of interest" description="Disordered" evidence="1">
    <location>
        <begin position="206"/>
        <end position="255"/>
    </location>
</feature>
<feature type="compositionally biased region" description="Low complexity" evidence="1">
    <location>
        <begin position="213"/>
        <end position="222"/>
    </location>
</feature>
<dbReference type="InterPro" id="IPR029052">
    <property type="entry name" value="Metallo-depent_PP-like"/>
</dbReference>
<evidence type="ECO:0000256" key="1">
    <source>
        <dbReference type="SAM" id="MobiDB-lite"/>
    </source>
</evidence>
<reference evidence="3" key="1">
    <citation type="submission" date="2018-06" db="EMBL/GenBank/DDBJ databases">
        <authorList>
            <consortium name="Pathogen Informatics"/>
            <person name="Doyle S."/>
        </authorList>
    </citation>
    <scope>NUCLEOTIDE SEQUENCE [LARGE SCALE GENOMIC DNA]</scope>
    <source>
        <strain evidence="3">NCTC11421</strain>
    </source>
</reference>
<dbReference type="NCBIfam" id="NF001204">
    <property type="entry name" value="PRK00166.1"/>
    <property type="match status" value="1"/>
</dbReference>
<name>A0A378W246_NEIGO</name>
<dbReference type="EMBL" id="UGRI01000001">
    <property type="protein sequence ID" value="SUA24544.1"/>
    <property type="molecule type" value="Genomic_DNA"/>
</dbReference>
<feature type="domain" description="Calcineurin-like phosphoesterase" evidence="2">
    <location>
        <begin position="5"/>
        <end position="54"/>
    </location>
</feature>
<sequence length="272" mass="29942">MAHYAIGDIQGCFDELTALLGKIGFNHGTDTLWLTGDIVNRGPKSLETLQFCIRHETACKSSSATTTCTCSPSAAAKARSNAATQSNPYSNTPTAENARLAARATALIREGGRVMIHAGILPQWRIAKAESLAGEAEAELRGKNTSILLQMYGNKPAAWDEGLEGYARLRFIVNAFTRMRALTFKTNWIRLQIHSEKMPPYLRPWFKAPDRQTSTTPSSSDTGPRWATRMPTTSSRWTPARCGRAADRRQPRNGRITQVQAAGGIDWKSFAK</sequence>
<dbReference type="GO" id="GO:0008803">
    <property type="term" value="F:bis(5'-nucleosyl)-tetraphosphatase (symmetrical) activity"/>
    <property type="evidence" value="ECO:0007669"/>
    <property type="project" value="UniProtKB-EC"/>
</dbReference>
<dbReference type="SUPFAM" id="SSF56300">
    <property type="entry name" value="Metallo-dependent phosphatases"/>
    <property type="match status" value="1"/>
</dbReference>
<gene>
    <name evidence="3" type="primary">apaH</name>
    <name evidence="3" type="ORF">NCTC11421_02545</name>
</gene>
<dbReference type="EC" id="3.6.1.41" evidence="3"/>
<protein>
    <submittedName>
        <fullName evidence="3">Diadenosine tetraphosphatase</fullName>
        <ecNumber evidence="3">3.6.1.41</ecNumber>
    </submittedName>
</protein>